<feature type="transmembrane region" description="Helical" evidence="1">
    <location>
        <begin position="121"/>
        <end position="139"/>
    </location>
</feature>
<feature type="transmembrane region" description="Helical" evidence="1">
    <location>
        <begin position="96"/>
        <end position="115"/>
    </location>
</feature>
<comment type="caution">
    <text evidence="2">The sequence shown here is derived from an EMBL/GenBank/DDBJ whole genome shotgun (WGS) entry which is preliminary data.</text>
</comment>
<keyword evidence="3" id="KW-1185">Reference proteome</keyword>
<reference evidence="2 3" key="1">
    <citation type="submission" date="2019-11" db="EMBL/GenBank/DDBJ databases">
        <title>Whole genome sequence of Oryza granulata.</title>
        <authorList>
            <person name="Li W."/>
        </authorList>
    </citation>
    <scope>NUCLEOTIDE SEQUENCE [LARGE SCALE GENOMIC DNA]</scope>
    <source>
        <strain evidence="3">cv. Menghai</strain>
        <tissue evidence="2">Leaf</tissue>
    </source>
</reference>
<evidence type="ECO:0000313" key="2">
    <source>
        <dbReference type="EMBL" id="KAF0928153.1"/>
    </source>
</evidence>
<keyword evidence="1" id="KW-0472">Membrane</keyword>
<proteinExistence type="predicted"/>
<keyword evidence="1" id="KW-1133">Transmembrane helix</keyword>
<sequence length="172" mass="18609">MTVATLFVQMAFQAALQPPSLVSDDLSQKLRPKSSANAESPAAITGVTAKGGHGMPSLRASCYVAFNTLTFATALTFLLTLVLVKKRTLPRRTIRYVPSMVSVLAFSTSCTYVLVSSYSSSVTTLVCCAIVFNVLHVAYHCFDCWPLFKAVCRQATCLVLRMTSKAISLARV</sequence>
<name>A0A6G1EU11_9ORYZ</name>
<keyword evidence="1" id="KW-0812">Transmembrane</keyword>
<evidence type="ECO:0000313" key="3">
    <source>
        <dbReference type="Proteomes" id="UP000479710"/>
    </source>
</evidence>
<dbReference type="EMBL" id="SPHZ02000003">
    <property type="protein sequence ID" value="KAF0928153.1"/>
    <property type="molecule type" value="Genomic_DNA"/>
</dbReference>
<feature type="transmembrane region" description="Helical" evidence="1">
    <location>
        <begin position="63"/>
        <end position="84"/>
    </location>
</feature>
<dbReference type="AlphaFoldDB" id="A0A6G1EU11"/>
<accession>A0A6G1EU11</accession>
<evidence type="ECO:0008006" key="4">
    <source>
        <dbReference type="Google" id="ProtNLM"/>
    </source>
</evidence>
<organism evidence="2 3">
    <name type="scientific">Oryza meyeriana var. granulata</name>
    <dbReference type="NCBI Taxonomy" id="110450"/>
    <lineage>
        <taxon>Eukaryota</taxon>
        <taxon>Viridiplantae</taxon>
        <taxon>Streptophyta</taxon>
        <taxon>Embryophyta</taxon>
        <taxon>Tracheophyta</taxon>
        <taxon>Spermatophyta</taxon>
        <taxon>Magnoliopsida</taxon>
        <taxon>Liliopsida</taxon>
        <taxon>Poales</taxon>
        <taxon>Poaceae</taxon>
        <taxon>BOP clade</taxon>
        <taxon>Oryzoideae</taxon>
        <taxon>Oryzeae</taxon>
        <taxon>Oryzinae</taxon>
        <taxon>Oryza</taxon>
        <taxon>Oryza meyeriana</taxon>
    </lineage>
</organism>
<dbReference type="Proteomes" id="UP000479710">
    <property type="component" value="Unassembled WGS sequence"/>
</dbReference>
<evidence type="ECO:0000256" key="1">
    <source>
        <dbReference type="SAM" id="Phobius"/>
    </source>
</evidence>
<protein>
    <recommendedName>
        <fullName evidence="4">PGG domain-containing protein</fullName>
    </recommendedName>
</protein>
<gene>
    <name evidence="2" type="ORF">E2562_038060</name>
</gene>